<organism evidence="1 2">
    <name type="scientific">Paracoccus homiensis</name>
    <dbReference type="NCBI Taxonomy" id="364199"/>
    <lineage>
        <taxon>Bacteria</taxon>
        <taxon>Pseudomonadati</taxon>
        <taxon>Pseudomonadota</taxon>
        <taxon>Alphaproteobacteria</taxon>
        <taxon>Rhodobacterales</taxon>
        <taxon>Paracoccaceae</taxon>
        <taxon>Paracoccus</taxon>
    </lineage>
</organism>
<dbReference type="RefSeq" id="WP_090735601.1">
    <property type="nucleotide sequence ID" value="NZ_CP177219.1"/>
</dbReference>
<name>A0A1I0GSG4_9RHOB</name>
<sequence length="91" mass="10180">MFVKKTDTPRTAVLPDGSILSIADLPPANTRWVANRKLAVVNAVVHGLITREEALRRYGLSDEELDGWMTAAKKHGKRALKVTSLQRFRQP</sequence>
<dbReference type="SUPFAM" id="SSF48295">
    <property type="entry name" value="TrpR-like"/>
    <property type="match status" value="1"/>
</dbReference>
<keyword evidence="2" id="KW-1185">Reference proteome</keyword>
<gene>
    <name evidence="1" type="ORF">SAMN04489858_10955</name>
</gene>
<dbReference type="EMBL" id="FOHO01000009">
    <property type="protein sequence ID" value="SET74053.1"/>
    <property type="molecule type" value="Genomic_DNA"/>
</dbReference>
<protein>
    <recommendedName>
        <fullName evidence="3">DUF1153 domain-containing protein</fullName>
    </recommendedName>
</protein>
<dbReference type="Pfam" id="PF06627">
    <property type="entry name" value="DUF1153"/>
    <property type="match status" value="1"/>
</dbReference>
<dbReference type="InterPro" id="IPR036388">
    <property type="entry name" value="WH-like_DNA-bd_sf"/>
</dbReference>
<dbReference type="Gene3D" id="1.10.10.10">
    <property type="entry name" value="Winged helix-like DNA-binding domain superfamily/Winged helix DNA-binding domain"/>
    <property type="match status" value="1"/>
</dbReference>
<dbReference type="AlphaFoldDB" id="A0A1I0GSG4"/>
<proteinExistence type="predicted"/>
<dbReference type="InterPro" id="IPR010921">
    <property type="entry name" value="Trp_repressor/repl_initiator"/>
</dbReference>
<evidence type="ECO:0008006" key="3">
    <source>
        <dbReference type="Google" id="ProtNLM"/>
    </source>
</evidence>
<reference evidence="1 2" key="1">
    <citation type="submission" date="2016-10" db="EMBL/GenBank/DDBJ databases">
        <authorList>
            <person name="de Groot N.N."/>
        </authorList>
    </citation>
    <scope>NUCLEOTIDE SEQUENCE [LARGE SCALE GENOMIC DNA]</scope>
    <source>
        <strain evidence="1 2">DSM 17862</strain>
    </source>
</reference>
<accession>A0A1I0GSG4</accession>
<dbReference type="OrthoDB" id="9796775at2"/>
<evidence type="ECO:0000313" key="1">
    <source>
        <dbReference type="EMBL" id="SET74053.1"/>
    </source>
</evidence>
<evidence type="ECO:0000313" key="2">
    <source>
        <dbReference type="Proteomes" id="UP000199180"/>
    </source>
</evidence>
<dbReference type="GO" id="GO:0043565">
    <property type="term" value="F:sequence-specific DNA binding"/>
    <property type="evidence" value="ECO:0007669"/>
    <property type="project" value="InterPro"/>
</dbReference>
<dbReference type="InterPro" id="IPR009534">
    <property type="entry name" value="DUF1153"/>
</dbReference>
<dbReference type="Proteomes" id="UP000199180">
    <property type="component" value="Unassembled WGS sequence"/>
</dbReference>
<dbReference type="STRING" id="364199.SAMN04489858_10955"/>